<dbReference type="AlphaFoldDB" id="J3LNT0"/>
<sequence length="87" mass="9263">MLTEPAAIGLDAGVGELLGLEVMLQDLPGPVPEGAFLSLARLTSSECRGLPDTFTALSFFFAIAREGRRREEAVVREKRGGDEGWGG</sequence>
<organism evidence="1">
    <name type="scientific">Oryza brachyantha</name>
    <name type="common">malo sina</name>
    <dbReference type="NCBI Taxonomy" id="4533"/>
    <lineage>
        <taxon>Eukaryota</taxon>
        <taxon>Viridiplantae</taxon>
        <taxon>Streptophyta</taxon>
        <taxon>Embryophyta</taxon>
        <taxon>Tracheophyta</taxon>
        <taxon>Spermatophyta</taxon>
        <taxon>Magnoliopsida</taxon>
        <taxon>Liliopsida</taxon>
        <taxon>Poales</taxon>
        <taxon>Poaceae</taxon>
        <taxon>BOP clade</taxon>
        <taxon>Oryzoideae</taxon>
        <taxon>Oryzeae</taxon>
        <taxon>Oryzinae</taxon>
        <taxon>Oryza</taxon>
    </lineage>
</organism>
<name>J3LNT0_ORYBR</name>
<accession>J3LNT0</accession>
<reference evidence="1" key="1">
    <citation type="journal article" date="2013" name="Nat. Commun.">
        <title>Whole-genome sequencing of Oryza brachyantha reveals mechanisms underlying Oryza genome evolution.</title>
        <authorList>
            <person name="Chen J."/>
            <person name="Huang Q."/>
            <person name="Gao D."/>
            <person name="Wang J."/>
            <person name="Lang Y."/>
            <person name="Liu T."/>
            <person name="Li B."/>
            <person name="Bai Z."/>
            <person name="Luis Goicoechea J."/>
            <person name="Liang C."/>
            <person name="Chen C."/>
            <person name="Zhang W."/>
            <person name="Sun S."/>
            <person name="Liao Y."/>
            <person name="Zhang X."/>
            <person name="Yang L."/>
            <person name="Song C."/>
            <person name="Wang M."/>
            <person name="Shi J."/>
            <person name="Liu G."/>
            <person name="Liu J."/>
            <person name="Zhou H."/>
            <person name="Zhou W."/>
            <person name="Yu Q."/>
            <person name="An N."/>
            <person name="Chen Y."/>
            <person name="Cai Q."/>
            <person name="Wang B."/>
            <person name="Liu B."/>
            <person name="Min J."/>
            <person name="Huang Y."/>
            <person name="Wu H."/>
            <person name="Li Z."/>
            <person name="Zhang Y."/>
            <person name="Yin Y."/>
            <person name="Song W."/>
            <person name="Jiang J."/>
            <person name="Jackson S.A."/>
            <person name="Wing R.A."/>
            <person name="Wang J."/>
            <person name="Chen M."/>
        </authorList>
    </citation>
    <scope>NUCLEOTIDE SEQUENCE [LARGE SCALE GENOMIC DNA]</scope>
    <source>
        <strain evidence="1">cv. IRGC 101232</strain>
    </source>
</reference>
<dbReference type="EnsemblPlants" id="OB03G27060.1">
    <property type="protein sequence ID" value="OB03G27060.1"/>
    <property type="gene ID" value="OB03G27060"/>
</dbReference>
<proteinExistence type="predicted"/>
<keyword evidence="2" id="KW-1185">Reference proteome</keyword>
<evidence type="ECO:0000313" key="2">
    <source>
        <dbReference type="Proteomes" id="UP000006038"/>
    </source>
</evidence>
<dbReference type="Gramene" id="OB03G27060.1">
    <property type="protein sequence ID" value="OB03G27060.1"/>
    <property type="gene ID" value="OB03G27060"/>
</dbReference>
<reference evidence="1" key="2">
    <citation type="submission" date="2013-04" db="UniProtKB">
        <authorList>
            <consortium name="EnsemblPlants"/>
        </authorList>
    </citation>
    <scope>IDENTIFICATION</scope>
</reference>
<dbReference type="HOGENOM" id="CLU_2486991_0_0_1"/>
<dbReference type="Proteomes" id="UP000006038">
    <property type="component" value="Chromosome 3"/>
</dbReference>
<protein>
    <submittedName>
        <fullName evidence="1">Uncharacterized protein</fullName>
    </submittedName>
</protein>
<evidence type="ECO:0000313" key="1">
    <source>
        <dbReference type="EnsemblPlants" id="OB03G27060.1"/>
    </source>
</evidence>